<dbReference type="EMBL" id="JANCMU010000001">
    <property type="protein sequence ID" value="MDG4945072.1"/>
    <property type="molecule type" value="Genomic_DNA"/>
</dbReference>
<keyword evidence="2" id="KW-1185">Reference proteome</keyword>
<gene>
    <name evidence="1" type="ORF">NMK71_01480</name>
</gene>
<sequence length="360" mass="41819">MKAYIVFFVLGLLSVTTCSDKSSMSQCNIYQTNLDVSHELFTNQLNDAEHYYLLGALEKDKRDFRTSEITIERAVVGDEKKWISFSEKIPGKCQAVCQTEKYIYLISKQQYQERQDPKYSKHKLYRISKEDGKVSELYEWDKGNSFVKSIYFTSKDRGVVLFRPSGNPLDYQILRTENGGTKWSLENINKPIREVKMLNNNLYFLSYKRNDKTDWIYSIEKKSNEFDSLQFDLNITDFAVSENGDYWLLGKDNDRTVFQQYKDGKISEIKTFSEDAEFSPNQLYKYNDVVVVLASEIDKSMLGGFGGTKPAMYLSKDNGLTWSNHPLDEALYLKPVSFYKDERMTAYIGRGKVLSCILKK</sequence>
<evidence type="ECO:0000313" key="2">
    <source>
        <dbReference type="Proteomes" id="UP001152599"/>
    </source>
</evidence>
<organism evidence="1 2">
    <name type="scientific">Profundicola chukchiensis</name>
    <dbReference type="NCBI Taxonomy" id="2961959"/>
    <lineage>
        <taxon>Bacteria</taxon>
        <taxon>Pseudomonadati</taxon>
        <taxon>Bacteroidota</taxon>
        <taxon>Flavobacteriia</taxon>
        <taxon>Flavobacteriales</taxon>
        <taxon>Weeksellaceae</taxon>
        <taxon>Profundicola</taxon>
    </lineage>
</organism>
<comment type="caution">
    <text evidence="1">The sequence shown here is derived from an EMBL/GenBank/DDBJ whole genome shotgun (WGS) entry which is preliminary data.</text>
</comment>
<accession>A0A9X4RVT4</accession>
<dbReference type="SUPFAM" id="SSF50939">
    <property type="entry name" value="Sialidases"/>
    <property type="match status" value="1"/>
</dbReference>
<dbReference type="RefSeq" id="WP_304419795.1">
    <property type="nucleotide sequence ID" value="NZ_JANCMU010000001.1"/>
</dbReference>
<dbReference type="InterPro" id="IPR036278">
    <property type="entry name" value="Sialidase_sf"/>
</dbReference>
<name>A0A9X4RVT4_9FLAO</name>
<protein>
    <submittedName>
        <fullName evidence="1">Uncharacterized protein</fullName>
    </submittedName>
</protein>
<evidence type="ECO:0000313" key="1">
    <source>
        <dbReference type="EMBL" id="MDG4945072.1"/>
    </source>
</evidence>
<dbReference type="Proteomes" id="UP001152599">
    <property type="component" value="Unassembled WGS sequence"/>
</dbReference>
<proteinExistence type="predicted"/>
<dbReference type="AlphaFoldDB" id="A0A9X4RVT4"/>
<reference evidence="1" key="1">
    <citation type="submission" date="2022-07" db="EMBL/GenBank/DDBJ databases">
        <title>Description and genome-wide analysis of Profundicola chukchiensis gen. nov., sp. nov., marine bacteria isolated from bottom sediments of the Chukchi Sea.</title>
        <authorList>
            <person name="Romanenko L."/>
            <person name="Otstavnykh N."/>
            <person name="Kurilenko V."/>
            <person name="Eremeev V."/>
            <person name="Velansky P."/>
            <person name="Mikhailov V."/>
            <person name="Isaeva M."/>
        </authorList>
    </citation>
    <scope>NUCLEOTIDE SEQUENCE</scope>
    <source>
        <strain evidence="1">KMM 9713</strain>
    </source>
</reference>